<dbReference type="SUPFAM" id="SSF47473">
    <property type="entry name" value="EF-hand"/>
    <property type="match status" value="1"/>
</dbReference>
<dbReference type="SMART" id="SM00054">
    <property type="entry name" value="EFh"/>
    <property type="match status" value="2"/>
</dbReference>
<keyword evidence="2" id="KW-0732">Signal</keyword>
<accession>A0A1I6N355</accession>
<name>A0A1I6N355_9RHOB</name>
<dbReference type="AlphaFoldDB" id="A0A1I6N355"/>
<dbReference type="InterPro" id="IPR018247">
    <property type="entry name" value="EF_Hand_1_Ca_BS"/>
</dbReference>
<organism evidence="4 5">
    <name type="scientific">Yoonia litorea</name>
    <dbReference type="NCBI Taxonomy" id="1123755"/>
    <lineage>
        <taxon>Bacteria</taxon>
        <taxon>Pseudomonadati</taxon>
        <taxon>Pseudomonadota</taxon>
        <taxon>Alphaproteobacteria</taxon>
        <taxon>Rhodobacterales</taxon>
        <taxon>Paracoccaceae</taxon>
        <taxon>Yoonia</taxon>
    </lineage>
</organism>
<gene>
    <name evidence="4" type="ORF">SAMN05444714_3273</name>
</gene>
<protein>
    <submittedName>
        <fullName evidence="4">EF hand</fullName>
    </submittedName>
</protein>
<evidence type="ECO:0000259" key="3">
    <source>
        <dbReference type="PROSITE" id="PS50222"/>
    </source>
</evidence>
<dbReference type="OrthoDB" id="5470953at2"/>
<dbReference type="Gene3D" id="1.10.238.10">
    <property type="entry name" value="EF-hand"/>
    <property type="match status" value="1"/>
</dbReference>
<evidence type="ECO:0000256" key="2">
    <source>
        <dbReference type="SAM" id="SignalP"/>
    </source>
</evidence>
<evidence type="ECO:0000313" key="5">
    <source>
        <dbReference type="Proteomes" id="UP000198926"/>
    </source>
</evidence>
<dbReference type="Proteomes" id="UP000198926">
    <property type="component" value="Unassembled WGS sequence"/>
</dbReference>
<dbReference type="RefSeq" id="WP_090210812.1">
    <property type="nucleotide sequence ID" value="NZ_FOZM01000005.1"/>
</dbReference>
<dbReference type="InterPro" id="IPR011992">
    <property type="entry name" value="EF-hand-dom_pair"/>
</dbReference>
<dbReference type="PROSITE" id="PS00018">
    <property type="entry name" value="EF_HAND_1"/>
    <property type="match status" value="1"/>
</dbReference>
<feature type="domain" description="EF-hand" evidence="3">
    <location>
        <begin position="136"/>
        <end position="171"/>
    </location>
</feature>
<keyword evidence="5" id="KW-1185">Reference proteome</keyword>
<evidence type="ECO:0000313" key="4">
    <source>
        <dbReference type="EMBL" id="SFS22379.1"/>
    </source>
</evidence>
<dbReference type="STRING" id="1123755.SAMN05444714_3273"/>
<evidence type="ECO:0000256" key="1">
    <source>
        <dbReference type="SAM" id="MobiDB-lite"/>
    </source>
</evidence>
<dbReference type="GO" id="GO:0005509">
    <property type="term" value="F:calcium ion binding"/>
    <property type="evidence" value="ECO:0007669"/>
    <property type="project" value="InterPro"/>
</dbReference>
<dbReference type="PROSITE" id="PS50222">
    <property type="entry name" value="EF_HAND_2"/>
    <property type="match status" value="1"/>
</dbReference>
<dbReference type="Pfam" id="PF13202">
    <property type="entry name" value="EF-hand_5"/>
    <property type="match status" value="2"/>
</dbReference>
<proteinExistence type="predicted"/>
<feature type="region of interest" description="Disordered" evidence="1">
    <location>
        <begin position="168"/>
        <end position="187"/>
    </location>
</feature>
<reference evidence="4 5" key="1">
    <citation type="submission" date="2016-10" db="EMBL/GenBank/DDBJ databases">
        <authorList>
            <person name="de Groot N.N."/>
        </authorList>
    </citation>
    <scope>NUCLEOTIDE SEQUENCE [LARGE SCALE GENOMIC DNA]</scope>
    <source>
        <strain evidence="4 5">DSM 29433</strain>
    </source>
</reference>
<dbReference type="InterPro" id="IPR002048">
    <property type="entry name" value="EF_hand_dom"/>
</dbReference>
<sequence length="187" mass="20074">MPRKRTLIAAVVISAGVTQAAIANEDHGAGADQGMDMMTQSGGPGSMGMGGDPAMMDMMQMMMRMHQSMMGGHGQMGMMSGDDRMGMMDSDMMYMMMPGGDPENMAPHMEVKLEEFDANADGVLTLEEFEALHTNAVRDRMVDRFQHLDADADGQVTQQEMQAAGQRIGAMRQAPAGGAADHHGNDN</sequence>
<dbReference type="EMBL" id="FOZM01000005">
    <property type="protein sequence ID" value="SFS22379.1"/>
    <property type="molecule type" value="Genomic_DNA"/>
</dbReference>
<feature type="signal peptide" evidence="2">
    <location>
        <begin position="1"/>
        <end position="20"/>
    </location>
</feature>
<feature type="chain" id="PRO_5011607627" evidence="2">
    <location>
        <begin position="21"/>
        <end position="187"/>
    </location>
</feature>